<dbReference type="Gene3D" id="3.30.1330.60">
    <property type="entry name" value="OmpA-like domain"/>
    <property type="match status" value="1"/>
</dbReference>
<accession>A0A6S6T9S4</accession>
<gene>
    <name evidence="2" type="ORF">HELGO_WM4392</name>
</gene>
<sequence length="571" mass="65584">MTGSADIIQLRKLLFGDNYDALLQLRERYEDHEAFSTHVSQVISEAIKKRLDTDQSFPKTLSPLIEQMLIESIYNNPKKIADVLYPVMGPAIRKSIYQTLADSMAQLNQMLEHSLSIRALRWRFDAWRTGQSYAHIMMMNTLEYQVEQVFLIHKDNGLLLQHLQAEHALTNDPDMVSGMLTAIQDFIKDSFDVDHDDNLRQMRLGELTVQMEHGPRAVIACVIRGHVPNYFNDLLSDTLEEIHQNFGQEFEGYNGDTAAFSRSESWLRSCLIKQEQRTATKKSSPKFLYIIIAAFLGLAAFSFYQNYQKQQQWETVLNELEQTPGLVILDKAQTYNGYKIDALIDPLADDPKKIIQQHDITRDITTLNLAPYLSMDKEMLSRRAKQKLIPPDGVLSTLHDDAILYIRGTAHETWVDQLNQNWRFVAGLKGINTEQLKVIPAEVAVVVDTRSQQSQALIRGIEQSKFFFDVKATALANQEHQIQQLAQSIIELLRLTNSLQQSLQIQIIGNTDQTGSLQENRKLRTKRETYIKHALIQSGVPSFILVSQSQYNQQEINIENERSIRFQIRVY</sequence>
<protein>
    <submittedName>
        <fullName evidence="2">OmpA family protein</fullName>
    </submittedName>
</protein>
<proteinExistence type="predicted"/>
<keyword evidence="1" id="KW-1133">Transmembrane helix</keyword>
<dbReference type="InterPro" id="IPR036737">
    <property type="entry name" value="OmpA-like_sf"/>
</dbReference>
<keyword evidence="1" id="KW-0812">Transmembrane</keyword>
<reference evidence="2" key="1">
    <citation type="submission" date="2020-01" db="EMBL/GenBank/DDBJ databases">
        <authorList>
            <person name="Meier V. D."/>
            <person name="Meier V D."/>
        </authorList>
    </citation>
    <scope>NUCLEOTIDE SEQUENCE</scope>
    <source>
        <strain evidence="2">HLG_WM_MAG_07</strain>
    </source>
</reference>
<dbReference type="EMBL" id="CACVAY010000071">
    <property type="protein sequence ID" value="CAA6814986.1"/>
    <property type="molecule type" value="Genomic_DNA"/>
</dbReference>
<evidence type="ECO:0000256" key="1">
    <source>
        <dbReference type="SAM" id="Phobius"/>
    </source>
</evidence>
<dbReference type="SUPFAM" id="SSF103088">
    <property type="entry name" value="OmpA-like"/>
    <property type="match status" value="1"/>
</dbReference>
<keyword evidence="1" id="KW-0472">Membrane</keyword>
<organism evidence="2">
    <name type="scientific">uncultured Thiotrichaceae bacterium</name>
    <dbReference type="NCBI Taxonomy" id="298394"/>
    <lineage>
        <taxon>Bacteria</taxon>
        <taxon>Pseudomonadati</taxon>
        <taxon>Pseudomonadota</taxon>
        <taxon>Gammaproteobacteria</taxon>
        <taxon>Thiotrichales</taxon>
        <taxon>Thiotrichaceae</taxon>
        <taxon>environmental samples</taxon>
    </lineage>
</organism>
<evidence type="ECO:0000313" key="2">
    <source>
        <dbReference type="EMBL" id="CAA6814986.1"/>
    </source>
</evidence>
<feature type="transmembrane region" description="Helical" evidence="1">
    <location>
        <begin position="287"/>
        <end position="304"/>
    </location>
</feature>
<name>A0A6S6T9S4_9GAMM</name>
<dbReference type="AlphaFoldDB" id="A0A6S6T9S4"/>